<dbReference type="Proteomes" id="UP000659698">
    <property type="component" value="Unassembled WGS sequence"/>
</dbReference>
<evidence type="ECO:0000313" key="2">
    <source>
        <dbReference type="Proteomes" id="UP000659698"/>
    </source>
</evidence>
<evidence type="ECO:0000313" key="1">
    <source>
        <dbReference type="EMBL" id="MBC3539851.1"/>
    </source>
</evidence>
<dbReference type="EMBL" id="JACOAF010000021">
    <property type="protein sequence ID" value="MBC3539851.1"/>
    <property type="molecule type" value="Genomic_DNA"/>
</dbReference>
<name>A0ABR6VRL5_9BACT</name>
<organism evidence="1 2">
    <name type="scientific">Rufibacter sediminis</name>
    <dbReference type="NCBI Taxonomy" id="2762756"/>
    <lineage>
        <taxon>Bacteria</taxon>
        <taxon>Pseudomonadati</taxon>
        <taxon>Bacteroidota</taxon>
        <taxon>Cytophagia</taxon>
        <taxon>Cytophagales</taxon>
        <taxon>Hymenobacteraceae</taxon>
        <taxon>Rufibacter</taxon>
    </lineage>
</organism>
<comment type="caution">
    <text evidence="1">The sequence shown here is derived from an EMBL/GenBank/DDBJ whole genome shotgun (WGS) entry which is preliminary data.</text>
</comment>
<dbReference type="Gene3D" id="2.40.128.490">
    <property type="entry name" value="Uncharacterised protein PF14869, DUF4488"/>
    <property type="match status" value="1"/>
</dbReference>
<dbReference type="RefSeq" id="WP_186636348.1">
    <property type="nucleotide sequence ID" value="NZ_JACOAF010000021.1"/>
</dbReference>
<sequence>MTLLYIPTLYFLCSFGLLLWNGSSWPIGVTKTPSSAKVSFYQATPSENELEGAWQLVGTTKEQGTPTMVQTLADGFFAVAHFDKAGKKFIGTYGGTYTVANGKLNAKYEFNTFDSTKVGSAFTGSFTKKNGKWQLQMVSGATAALQTWEKTPEQNPASPLQGAWRISSRAGQDGTMNPMVPGPRKTIKILSGERFQWIAFNSETVAFSGTGGGTYTAQNGTYTEHIEFFSRDNSRVGVQLSFQYEVKDGNWHHTGLSSTGGKVNEIWQRLSRQ</sequence>
<protein>
    <submittedName>
        <fullName evidence="1">Membrane or secreted protein</fullName>
    </submittedName>
</protein>
<proteinExistence type="predicted"/>
<keyword evidence="2" id="KW-1185">Reference proteome</keyword>
<reference evidence="1 2" key="1">
    <citation type="journal article" date="2019" name="Int. J. Syst. Evol. Microbiol.">
        <title>Rufibacter sediminis sp. nov., isolated from freshwater lake sediment.</title>
        <authorList>
            <person name="Qu J.H."/>
            <person name="Zhang L.J."/>
            <person name="Fu Y.H."/>
            <person name="Li H.F."/>
        </authorList>
    </citation>
    <scope>NUCLEOTIDE SEQUENCE [LARGE SCALE GENOMIC DNA]</scope>
    <source>
        <strain evidence="1 2">H-1</strain>
    </source>
</reference>
<gene>
    <name evidence="1" type="ORF">H7U12_09165</name>
</gene>
<accession>A0ABR6VRL5</accession>